<keyword evidence="2 5" id="KW-0235">DNA replication</keyword>
<dbReference type="Pfam" id="PF13401">
    <property type="entry name" value="AAA_22"/>
    <property type="match status" value="1"/>
</dbReference>
<keyword evidence="4 5" id="KW-0067">ATP-binding</keyword>
<feature type="domain" description="Cdc6 C-terminal" evidence="6">
    <location>
        <begin position="381"/>
        <end position="464"/>
    </location>
</feature>
<dbReference type="PANTHER" id="PTHR10763:SF22">
    <property type="entry name" value="ORC1-TYPE DNA REPLICATION PROTEIN"/>
    <property type="match status" value="1"/>
</dbReference>
<dbReference type="InterPro" id="IPR050311">
    <property type="entry name" value="ORC1/CDC6"/>
</dbReference>
<evidence type="ECO:0000256" key="5">
    <source>
        <dbReference type="HAMAP-Rule" id="MF_01407"/>
    </source>
</evidence>
<evidence type="ECO:0000256" key="1">
    <source>
        <dbReference type="ARBA" id="ARBA00006184"/>
    </source>
</evidence>
<dbReference type="AlphaFoldDB" id="A0A1H8VKS7"/>
<dbReference type="HAMAP" id="MF_01407">
    <property type="entry name" value="ORC1_type_DNA_replic_protein"/>
    <property type="match status" value="1"/>
</dbReference>
<organism evidence="7 8">
    <name type="scientific">Halogranum amylolyticum</name>
    <dbReference type="NCBI Taxonomy" id="660520"/>
    <lineage>
        <taxon>Archaea</taxon>
        <taxon>Methanobacteriati</taxon>
        <taxon>Methanobacteriota</taxon>
        <taxon>Stenosarchaea group</taxon>
        <taxon>Halobacteria</taxon>
        <taxon>Halobacteriales</taxon>
        <taxon>Haloferacaceae</taxon>
    </lineage>
</organism>
<dbReference type="InterPro" id="IPR027417">
    <property type="entry name" value="P-loop_NTPase"/>
</dbReference>
<comment type="function">
    <text evidence="5">Involved in regulation of DNA replication.</text>
</comment>
<dbReference type="EMBL" id="FODV01000017">
    <property type="protein sequence ID" value="SEP15979.1"/>
    <property type="molecule type" value="Genomic_DNA"/>
</dbReference>
<evidence type="ECO:0000256" key="4">
    <source>
        <dbReference type="ARBA" id="ARBA00022840"/>
    </source>
</evidence>
<dbReference type="InterPro" id="IPR049945">
    <property type="entry name" value="AAA_22"/>
</dbReference>
<evidence type="ECO:0000256" key="3">
    <source>
        <dbReference type="ARBA" id="ARBA00022741"/>
    </source>
</evidence>
<feature type="binding site" evidence="5">
    <location>
        <position position="298"/>
    </location>
    <ligand>
        <name>ATP</name>
        <dbReference type="ChEBI" id="CHEBI:30616"/>
    </ligand>
</feature>
<dbReference type="Pfam" id="PF09079">
    <property type="entry name" value="WHD_Cdc6"/>
    <property type="match status" value="1"/>
</dbReference>
<dbReference type="GO" id="GO:0006260">
    <property type="term" value="P:DNA replication"/>
    <property type="evidence" value="ECO:0007669"/>
    <property type="project" value="UniProtKB-UniRule"/>
</dbReference>
<dbReference type="InterPro" id="IPR015163">
    <property type="entry name" value="Cdc6_C"/>
</dbReference>
<dbReference type="Gene3D" id="3.40.50.300">
    <property type="entry name" value="P-loop containing nucleotide triphosphate hydrolases"/>
    <property type="match status" value="1"/>
</dbReference>
<dbReference type="Gene3D" id="1.10.8.60">
    <property type="match status" value="1"/>
</dbReference>
<evidence type="ECO:0000313" key="8">
    <source>
        <dbReference type="Proteomes" id="UP000199126"/>
    </source>
</evidence>
<keyword evidence="7" id="KW-0132">Cell division</keyword>
<feature type="binding site" evidence="5">
    <location>
        <position position="286"/>
    </location>
    <ligand>
        <name>ATP</name>
        <dbReference type="ChEBI" id="CHEBI:30616"/>
    </ligand>
</feature>
<dbReference type="SUPFAM" id="SSF52540">
    <property type="entry name" value="P-loop containing nucleoside triphosphate hydrolases"/>
    <property type="match status" value="1"/>
</dbReference>
<proteinExistence type="inferred from homology"/>
<dbReference type="OrthoDB" id="195574at2157"/>
<dbReference type="InterPro" id="IPR055237">
    <property type="entry name" value="Cdc6_lid"/>
</dbReference>
<keyword evidence="8" id="KW-1185">Reference proteome</keyword>
<gene>
    <name evidence="7" type="ORF">SAMN04487948_11772</name>
</gene>
<dbReference type="InterPro" id="IPR014277">
    <property type="entry name" value="Orc1/Cdc6_arc"/>
</dbReference>
<dbReference type="FunFam" id="1.10.8.60:FF:000073">
    <property type="entry name" value="ORC1-type DNA replication protein"/>
    <property type="match status" value="1"/>
</dbReference>
<sequence length="487" mass="54699">MATYFKLRLFKVSFRFQMNRGSFVSGIMRTRWGEGRYIKNRVCGHSGHSGHGGFIAIHTIGSSNMSDDGAGSRNPYAILDENPYSRAVEIFADERVLQEDWQPEQLPEREVELTEIRNALAPATRGVNAHNLFLYGKTGQGKTVAIDHELDLLQEYAATSDDFDLTVVKISANNQTTSYQLCAHLIKAIRGGGKRPSGIDQQSMFDLLYQEISQLTETVIIVIDEIDAIGSNDELLYELPRARKNGHLEDQWVSVIGISNNLQFRDNLSPKVKDSLYDSEIEFAPYNANQLTTILERRADRAFVDGVLDDDVIPLCSAFAAQDEGSARQAIRLLYKAGELALNGDDEVIDEQHVREARDILERKRIEEGMRSLTTQDQFALLSVVALEVAEETPARTRSLFQKYKTVVNRLDGNQLVERRVRDHLQSLGMQGFLLVESRNTGIQGGSHYRFELKTDLEATLDILSEDDRINGVISDLTEIATAKQLV</sequence>
<comment type="caution">
    <text evidence="5">Lacks conserved residue(s) required for the propagation of feature annotation.</text>
</comment>
<dbReference type="Pfam" id="PF22703">
    <property type="entry name" value="Cdc6_lid"/>
    <property type="match status" value="1"/>
</dbReference>
<dbReference type="CDD" id="cd08768">
    <property type="entry name" value="Cdc6_C"/>
    <property type="match status" value="1"/>
</dbReference>
<keyword evidence="3 5" id="KW-0547">Nucleotide-binding</keyword>
<reference evidence="8" key="1">
    <citation type="submission" date="2016-10" db="EMBL/GenBank/DDBJ databases">
        <authorList>
            <person name="Varghese N."/>
            <person name="Submissions S."/>
        </authorList>
    </citation>
    <scope>NUCLEOTIDE SEQUENCE [LARGE SCALE GENOMIC DNA]</scope>
    <source>
        <strain evidence="8">CGMCC 1.10121</strain>
    </source>
</reference>
<keyword evidence="7" id="KW-0131">Cell cycle</keyword>
<dbReference type="NCBIfam" id="TIGR02928">
    <property type="entry name" value="orc1/cdc6 family replication initiation protein"/>
    <property type="match status" value="1"/>
</dbReference>
<evidence type="ECO:0000313" key="7">
    <source>
        <dbReference type="EMBL" id="SEP15979.1"/>
    </source>
</evidence>
<dbReference type="SUPFAM" id="SSF46785">
    <property type="entry name" value="Winged helix' DNA-binding domain"/>
    <property type="match status" value="1"/>
</dbReference>
<dbReference type="GO" id="GO:0051301">
    <property type="term" value="P:cell division"/>
    <property type="evidence" value="ECO:0007669"/>
    <property type="project" value="UniProtKB-KW"/>
</dbReference>
<evidence type="ECO:0000259" key="6">
    <source>
        <dbReference type="SMART" id="SM01074"/>
    </source>
</evidence>
<dbReference type="Gene3D" id="1.10.10.10">
    <property type="entry name" value="Winged helix-like DNA-binding domain superfamily/Winged helix DNA-binding domain"/>
    <property type="match status" value="1"/>
</dbReference>
<dbReference type="InterPro" id="IPR036390">
    <property type="entry name" value="WH_DNA-bd_sf"/>
</dbReference>
<protein>
    <recommendedName>
        <fullName evidence="5">ORC1-type DNA replication protein</fullName>
    </recommendedName>
</protein>
<comment type="similarity">
    <text evidence="1 5">Belongs to the CDC6/cdc18 family.</text>
</comment>
<name>A0A1H8VKS7_9EURY</name>
<dbReference type="GO" id="GO:0005524">
    <property type="term" value="F:ATP binding"/>
    <property type="evidence" value="ECO:0007669"/>
    <property type="project" value="UniProtKB-UniRule"/>
</dbReference>
<dbReference type="PANTHER" id="PTHR10763">
    <property type="entry name" value="CELL DIVISION CONTROL PROTEIN 6-RELATED"/>
    <property type="match status" value="1"/>
</dbReference>
<dbReference type="GO" id="GO:0016887">
    <property type="term" value="F:ATP hydrolysis activity"/>
    <property type="evidence" value="ECO:0007669"/>
    <property type="project" value="InterPro"/>
</dbReference>
<dbReference type="Proteomes" id="UP000199126">
    <property type="component" value="Unassembled WGS sequence"/>
</dbReference>
<accession>A0A1H8VKS7</accession>
<dbReference type="InterPro" id="IPR036388">
    <property type="entry name" value="WH-like_DNA-bd_sf"/>
</dbReference>
<dbReference type="SMART" id="SM01074">
    <property type="entry name" value="Cdc6_C"/>
    <property type="match status" value="1"/>
</dbReference>
<evidence type="ECO:0000256" key="2">
    <source>
        <dbReference type="ARBA" id="ARBA00022705"/>
    </source>
</evidence>